<dbReference type="OrthoDB" id="361039at2759"/>
<dbReference type="AlphaFoldDB" id="E9HHE4"/>
<evidence type="ECO:0000256" key="2">
    <source>
        <dbReference type="ARBA" id="ARBA00007688"/>
    </source>
</evidence>
<evidence type="ECO:0000313" key="7">
    <source>
        <dbReference type="EMBL" id="EFX68848.1"/>
    </source>
</evidence>
<dbReference type="PANTHER" id="PTHR10221">
    <property type="entry name" value="TRANSCRIPTION INITIATION FACTOR TFIID SUBUNIT 6"/>
    <property type="match status" value="1"/>
</dbReference>
<dbReference type="PANTHER" id="PTHR10221:SF9">
    <property type="entry name" value="TRANSCRIPTION INITIATION FACTOR TFIID SUBUNIT 6"/>
    <property type="match status" value="1"/>
</dbReference>
<dbReference type="Gene3D" id="1.25.40.770">
    <property type="entry name" value="TAF6, C-terminal HEAT repeat domain"/>
    <property type="match status" value="1"/>
</dbReference>
<dbReference type="GO" id="GO:0016251">
    <property type="term" value="F:RNA polymerase II general transcription initiation factor activity"/>
    <property type="evidence" value="ECO:0007669"/>
    <property type="project" value="InterPro"/>
</dbReference>
<sequence length="117" mass="13508">MVNKTISSYYYPTPCPKINSGWKALTQSLNLLKLRTRPKRLLRQLTNLKQKQVKQLTAQLSVEQQLYYKKITEKCVCSDQARRAEAFQSLASDPGLHEMLPRLCTFIAEGVRVNLHE</sequence>
<dbReference type="GO" id="GO:0000124">
    <property type="term" value="C:SAGA complex"/>
    <property type="evidence" value="ECO:0007669"/>
    <property type="project" value="InterPro"/>
</dbReference>
<dbReference type="eggNOG" id="KOG2549">
    <property type="taxonomic scope" value="Eukaryota"/>
</dbReference>
<protein>
    <recommendedName>
        <fullName evidence="6">TAF6 C-terminal HEAT repeat domain-containing protein</fullName>
    </recommendedName>
</protein>
<evidence type="ECO:0000256" key="4">
    <source>
        <dbReference type="ARBA" id="ARBA00023163"/>
    </source>
</evidence>
<dbReference type="CDD" id="cd08050">
    <property type="entry name" value="TAF6C"/>
    <property type="match status" value="1"/>
</dbReference>
<gene>
    <name evidence="7" type="ORF">DAPPUDRAFT_259553</name>
</gene>
<dbReference type="InterPro" id="IPR037796">
    <property type="entry name" value="TAF6"/>
</dbReference>
<dbReference type="HOGENOM" id="CLU_2087206_0_0_1"/>
<proteinExistence type="inferred from homology"/>
<dbReference type="STRING" id="6669.E9HHE4"/>
<reference evidence="7 8" key="1">
    <citation type="journal article" date="2011" name="Science">
        <title>The ecoresponsive genome of Daphnia pulex.</title>
        <authorList>
            <person name="Colbourne J.K."/>
            <person name="Pfrender M.E."/>
            <person name="Gilbert D."/>
            <person name="Thomas W.K."/>
            <person name="Tucker A."/>
            <person name="Oakley T.H."/>
            <person name="Tokishita S."/>
            <person name="Aerts A."/>
            <person name="Arnold G.J."/>
            <person name="Basu M.K."/>
            <person name="Bauer D.J."/>
            <person name="Caceres C.E."/>
            <person name="Carmel L."/>
            <person name="Casola C."/>
            <person name="Choi J.H."/>
            <person name="Detter J.C."/>
            <person name="Dong Q."/>
            <person name="Dusheyko S."/>
            <person name="Eads B.D."/>
            <person name="Frohlich T."/>
            <person name="Geiler-Samerotte K.A."/>
            <person name="Gerlach D."/>
            <person name="Hatcher P."/>
            <person name="Jogdeo S."/>
            <person name="Krijgsveld J."/>
            <person name="Kriventseva E.V."/>
            <person name="Kultz D."/>
            <person name="Laforsch C."/>
            <person name="Lindquist E."/>
            <person name="Lopez J."/>
            <person name="Manak J.R."/>
            <person name="Muller J."/>
            <person name="Pangilinan J."/>
            <person name="Patwardhan R.P."/>
            <person name="Pitluck S."/>
            <person name="Pritham E.J."/>
            <person name="Rechtsteiner A."/>
            <person name="Rho M."/>
            <person name="Rogozin I.B."/>
            <person name="Sakarya O."/>
            <person name="Salamov A."/>
            <person name="Schaack S."/>
            <person name="Shapiro H."/>
            <person name="Shiga Y."/>
            <person name="Skalitzky C."/>
            <person name="Smith Z."/>
            <person name="Souvorov A."/>
            <person name="Sung W."/>
            <person name="Tang Z."/>
            <person name="Tsuchiya D."/>
            <person name="Tu H."/>
            <person name="Vos H."/>
            <person name="Wang M."/>
            <person name="Wolf Y.I."/>
            <person name="Yamagata H."/>
            <person name="Yamada T."/>
            <person name="Ye Y."/>
            <person name="Shaw J.R."/>
            <person name="Andrews J."/>
            <person name="Crease T.J."/>
            <person name="Tang H."/>
            <person name="Lucas S.M."/>
            <person name="Robertson H.M."/>
            <person name="Bork P."/>
            <person name="Koonin E.V."/>
            <person name="Zdobnov E.M."/>
            <person name="Grigoriev I.V."/>
            <person name="Lynch M."/>
            <person name="Boore J.L."/>
        </authorList>
    </citation>
    <scope>NUCLEOTIDE SEQUENCE [LARGE SCALE GENOMIC DNA]</scope>
</reference>
<dbReference type="Pfam" id="PF07571">
    <property type="entry name" value="TAF6_C"/>
    <property type="match status" value="1"/>
</dbReference>
<dbReference type="GO" id="GO:0005669">
    <property type="term" value="C:transcription factor TFIID complex"/>
    <property type="evidence" value="ECO:0007669"/>
    <property type="project" value="InterPro"/>
</dbReference>
<dbReference type="Proteomes" id="UP000000305">
    <property type="component" value="Unassembled WGS sequence"/>
</dbReference>
<dbReference type="GO" id="GO:0046695">
    <property type="term" value="C:SLIK (SAGA-like) complex"/>
    <property type="evidence" value="ECO:0007669"/>
    <property type="project" value="InterPro"/>
</dbReference>
<dbReference type="GO" id="GO:0006367">
    <property type="term" value="P:transcription initiation at RNA polymerase II promoter"/>
    <property type="evidence" value="ECO:0007669"/>
    <property type="project" value="InterPro"/>
</dbReference>
<evidence type="ECO:0000313" key="8">
    <source>
        <dbReference type="Proteomes" id="UP000000305"/>
    </source>
</evidence>
<keyword evidence="4" id="KW-0804">Transcription</keyword>
<dbReference type="InParanoid" id="E9HHE4"/>
<comment type="similarity">
    <text evidence="2">Belongs to the TAF6 family.</text>
</comment>
<comment type="subcellular location">
    <subcellularLocation>
        <location evidence="1">Nucleus</location>
    </subcellularLocation>
</comment>
<evidence type="ECO:0000256" key="5">
    <source>
        <dbReference type="ARBA" id="ARBA00023242"/>
    </source>
</evidence>
<accession>E9HHE4</accession>
<evidence type="ECO:0000256" key="3">
    <source>
        <dbReference type="ARBA" id="ARBA00023015"/>
    </source>
</evidence>
<name>E9HHE4_DAPPU</name>
<dbReference type="InterPro" id="IPR011442">
    <property type="entry name" value="TAF6_C"/>
</dbReference>
<keyword evidence="8" id="KW-1185">Reference proteome</keyword>
<evidence type="ECO:0000259" key="6">
    <source>
        <dbReference type="Pfam" id="PF07571"/>
    </source>
</evidence>
<organism evidence="7 8">
    <name type="scientific">Daphnia pulex</name>
    <name type="common">Water flea</name>
    <dbReference type="NCBI Taxonomy" id="6669"/>
    <lineage>
        <taxon>Eukaryota</taxon>
        <taxon>Metazoa</taxon>
        <taxon>Ecdysozoa</taxon>
        <taxon>Arthropoda</taxon>
        <taxon>Crustacea</taxon>
        <taxon>Branchiopoda</taxon>
        <taxon>Diplostraca</taxon>
        <taxon>Cladocera</taxon>
        <taxon>Anomopoda</taxon>
        <taxon>Daphniidae</taxon>
        <taxon>Daphnia</taxon>
    </lineage>
</organism>
<keyword evidence="5" id="KW-0539">Nucleus</keyword>
<evidence type="ECO:0000256" key="1">
    <source>
        <dbReference type="ARBA" id="ARBA00004123"/>
    </source>
</evidence>
<keyword evidence="3" id="KW-0805">Transcription regulation</keyword>
<feature type="domain" description="TAF6 C-terminal HEAT repeat" evidence="6">
    <location>
        <begin position="58"/>
        <end position="115"/>
    </location>
</feature>
<dbReference type="KEGG" id="dpx:DAPPUDRAFT_259553"/>
<dbReference type="InterPro" id="IPR046344">
    <property type="entry name" value="TAF6_C_sf"/>
</dbReference>
<dbReference type="EMBL" id="GL732647">
    <property type="protein sequence ID" value="EFX68848.1"/>
    <property type="molecule type" value="Genomic_DNA"/>
</dbReference>